<keyword evidence="2" id="KW-0732">Signal</keyword>
<evidence type="ECO:0000256" key="2">
    <source>
        <dbReference type="SAM" id="SignalP"/>
    </source>
</evidence>
<feature type="region of interest" description="Disordered" evidence="1">
    <location>
        <begin position="92"/>
        <end position="121"/>
    </location>
</feature>
<organism evidence="3 4">
    <name type="scientific">Diplodia corticola</name>
    <dbReference type="NCBI Taxonomy" id="236234"/>
    <lineage>
        <taxon>Eukaryota</taxon>
        <taxon>Fungi</taxon>
        <taxon>Dikarya</taxon>
        <taxon>Ascomycota</taxon>
        <taxon>Pezizomycotina</taxon>
        <taxon>Dothideomycetes</taxon>
        <taxon>Dothideomycetes incertae sedis</taxon>
        <taxon>Botryosphaeriales</taxon>
        <taxon>Botryosphaeriaceae</taxon>
        <taxon>Diplodia</taxon>
    </lineage>
</organism>
<feature type="chain" id="PRO_5012611234" evidence="2">
    <location>
        <begin position="19"/>
        <end position="174"/>
    </location>
</feature>
<feature type="region of interest" description="Disordered" evidence="1">
    <location>
        <begin position="153"/>
        <end position="174"/>
    </location>
</feature>
<evidence type="ECO:0000256" key="1">
    <source>
        <dbReference type="SAM" id="MobiDB-lite"/>
    </source>
</evidence>
<evidence type="ECO:0000313" key="4">
    <source>
        <dbReference type="Proteomes" id="UP000183809"/>
    </source>
</evidence>
<feature type="signal peptide" evidence="2">
    <location>
        <begin position="1"/>
        <end position="18"/>
    </location>
</feature>
<accession>A0A1J9SJB2</accession>
<protein>
    <submittedName>
        <fullName evidence="3">Uncharacterized protein</fullName>
    </submittedName>
</protein>
<comment type="caution">
    <text evidence="3">The sequence shown here is derived from an EMBL/GenBank/DDBJ whole genome shotgun (WGS) entry which is preliminary data.</text>
</comment>
<feature type="compositionally biased region" description="Polar residues" evidence="1">
    <location>
        <begin position="46"/>
        <end position="59"/>
    </location>
</feature>
<dbReference type="RefSeq" id="XP_020135282.1">
    <property type="nucleotide sequence ID" value="XM_020269677.1"/>
</dbReference>
<proteinExistence type="predicted"/>
<gene>
    <name evidence="3" type="ORF">BKCO1_1000296</name>
</gene>
<dbReference type="GeneID" id="31009936"/>
<keyword evidence="4" id="KW-1185">Reference proteome</keyword>
<evidence type="ECO:0000313" key="3">
    <source>
        <dbReference type="EMBL" id="OJD40439.1"/>
    </source>
</evidence>
<dbReference type="EMBL" id="MNUE01000001">
    <property type="protein sequence ID" value="OJD40439.1"/>
    <property type="molecule type" value="Genomic_DNA"/>
</dbReference>
<reference evidence="3 4" key="1">
    <citation type="submission" date="2016-10" db="EMBL/GenBank/DDBJ databases">
        <title>Proteomics and genomics reveal pathogen-plant mechanisms compatible with a hemibiotrophic lifestyle of Diplodia corticola.</title>
        <authorList>
            <person name="Fernandes I."/>
            <person name="De Jonge R."/>
            <person name="Van De Peer Y."/>
            <person name="Devreese B."/>
            <person name="Alves A."/>
            <person name="Esteves A.C."/>
        </authorList>
    </citation>
    <scope>NUCLEOTIDE SEQUENCE [LARGE SCALE GENOMIC DNA]</scope>
    <source>
        <strain evidence="3 4">CBS 112549</strain>
    </source>
</reference>
<dbReference type="AlphaFoldDB" id="A0A1J9SJB2"/>
<feature type="compositionally biased region" description="Basic and acidic residues" evidence="1">
    <location>
        <begin position="95"/>
        <end position="104"/>
    </location>
</feature>
<feature type="region of interest" description="Disordered" evidence="1">
    <location>
        <begin position="20"/>
        <end position="63"/>
    </location>
</feature>
<sequence>MLLKKTFLVSLFTTLAVGQTTSDASSSGTPSSTKHAKHSAVRSVTHFPSGSKNATVKANSSSSPVTTVTETVALSLVLDILGISVQVASHTSSAHAEKSSESRHSSRQKSSSSSSEHGCSVTTAPQVCCGGPVTTTATATVVSTVSQGFVLGTTSTRSSSSSTPSILSATSSSG</sequence>
<feature type="compositionally biased region" description="Low complexity" evidence="1">
    <location>
        <begin position="20"/>
        <end position="33"/>
    </location>
</feature>
<dbReference type="Proteomes" id="UP000183809">
    <property type="component" value="Unassembled WGS sequence"/>
</dbReference>
<name>A0A1J9SJB2_9PEZI</name>